<evidence type="ECO:0000313" key="3">
    <source>
        <dbReference type="Proteomes" id="UP000789901"/>
    </source>
</evidence>
<protein>
    <submittedName>
        <fullName evidence="2">17762_t:CDS:1</fullName>
    </submittedName>
</protein>
<accession>A0ABM8VZ97</accession>
<keyword evidence="3" id="KW-1185">Reference proteome</keyword>
<dbReference type="EMBL" id="CAJVQB010000364">
    <property type="protein sequence ID" value="CAG8484538.1"/>
    <property type="molecule type" value="Genomic_DNA"/>
</dbReference>
<organism evidence="2 3">
    <name type="scientific">Gigaspora margarita</name>
    <dbReference type="NCBI Taxonomy" id="4874"/>
    <lineage>
        <taxon>Eukaryota</taxon>
        <taxon>Fungi</taxon>
        <taxon>Fungi incertae sedis</taxon>
        <taxon>Mucoromycota</taxon>
        <taxon>Glomeromycotina</taxon>
        <taxon>Glomeromycetes</taxon>
        <taxon>Diversisporales</taxon>
        <taxon>Gigasporaceae</taxon>
        <taxon>Gigaspora</taxon>
    </lineage>
</organism>
<evidence type="ECO:0000313" key="2">
    <source>
        <dbReference type="EMBL" id="CAG8484538.1"/>
    </source>
</evidence>
<keyword evidence="1" id="KW-0812">Transmembrane</keyword>
<sequence>MTAQVEFARKPLVKWFTCQNLFIDIILVLIFIIEAFIPYEPIVHGTFDNQLELLYMPEMVAMEIIKDFFAEILAGGRGFGHKDYDGLAPY</sequence>
<reference evidence="2 3" key="1">
    <citation type="submission" date="2021-06" db="EMBL/GenBank/DDBJ databases">
        <authorList>
            <person name="Kallberg Y."/>
            <person name="Tangrot J."/>
            <person name="Rosling A."/>
        </authorList>
    </citation>
    <scope>NUCLEOTIDE SEQUENCE [LARGE SCALE GENOMIC DNA]</scope>
    <source>
        <strain evidence="2 3">120-4 pot B 10/14</strain>
    </source>
</reference>
<dbReference type="Proteomes" id="UP000789901">
    <property type="component" value="Unassembled WGS sequence"/>
</dbReference>
<name>A0ABM8VZ97_GIGMA</name>
<feature type="transmembrane region" description="Helical" evidence="1">
    <location>
        <begin position="21"/>
        <end position="39"/>
    </location>
</feature>
<evidence type="ECO:0000256" key="1">
    <source>
        <dbReference type="SAM" id="Phobius"/>
    </source>
</evidence>
<gene>
    <name evidence="2" type="ORF">GMARGA_LOCUS1412</name>
</gene>
<proteinExistence type="predicted"/>
<comment type="caution">
    <text evidence="2">The sequence shown here is derived from an EMBL/GenBank/DDBJ whole genome shotgun (WGS) entry which is preliminary data.</text>
</comment>
<keyword evidence="1" id="KW-1133">Transmembrane helix</keyword>
<keyword evidence="1" id="KW-0472">Membrane</keyword>